<dbReference type="PROSITE" id="PS50071">
    <property type="entry name" value="HOMEOBOX_2"/>
    <property type="match status" value="1"/>
</dbReference>
<dbReference type="SMART" id="SM00389">
    <property type="entry name" value="HOX"/>
    <property type="match status" value="1"/>
</dbReference>
<feature type="compositionally biased region" description="Basic and acidic residues" evidence="5">
    <location>
        <begin position="279"/>
        <end position="296"/>
    </location>
</feature>
<accession>A0A9W7G402</accession>
<dbReference type="SUPFAM" id="SSF46689">
    <property type="entry name" value="Homeodomain-like"/>
    <property type="match status" value="1"/>
</dbReference>
<feature type="region of interest" description="Disordered" evidence="5">
    <location>
        <begin position="100"/>
        <end position="121"/>
    </location>
</feature>
<keyword evidence="1 4" id="KW-0238">DNA-binding</keyword>
<feature type="region of interest" description="Disordered" evidence="5">
    <location>
        <begin position="369"/>
        <end position="392"/>
    </location>
</feature>
<dbReference type="Pfam" id="PF05920">
    <property type="entry name" value="Homeobox_KN"/>
    <property type="match status" value="1"/>
</dbReference>
<dbReference type="OrthoDB" id="10056939at2759"/>
<feature type="domain" description="Homeobox" evidence="6">
    <location>
        <begin position="22"/>
        <end position="87"/>
    </location>
</feature>
<feature type="compositionally biased region" description="Low complexity" evidence="5">
    <location>
        <begin position="20"/>
        <end position="31"/>
    </location>
</feature>
<dbReference type="InterPro" id="IPR008422">
    <property type="entry name" value="KN_HD"/>
</dbReference>
<feature type="compositionally biased region" description="Basic residues" evidence="5">
    <location>
        <begin position="314"/>
        <end position="328"/>
    </location>
</feature>
<evidence type="ECO:0000256" key="5">
    <source>
        <dbReference type="SAM" id="MobiDB-lite"/>
    </source>
</evidence>
<dbReference type="EMBL" id="BRYA01000767">
    <property type="protein sequence ID" value="GMI32040.1"/>
    <property type="molecule type" value="Genomic_DNA"/>
</dbReference>
<evidence type="ECO:0000256" key="2">
    <source>
        <dbReference type="ARBA" id="ARBA00023155"/>
    </source>
</evidence>
<organism evidence="7 8">
    <name type="scientific">Triparma columacea</name>
    <dbReference type="NCBI Taxonomy" id="722753"/>
    <lineage>
        <taxon>Eukaryota</taxon>
        <taxon>Sar</taxon>
        <taxon>Stramenopiles</taxon>
        <taxon>Ochrophyta</taxon>
        <taxon>Bolidophyceae</taxon>
        <taxon>Parmales</taxon>
        <taxon>Triparmaceae</taxon>
        <taxon>Triparma</taxon>
    </lineage>
</organism>
<evidence type="ECO:0000313" key="8">
    <source>
        <dbReference type="Proteomes" id="UP001165065"/>
    </source>
</evidence>
<keyword evidence="2 4" id="KW-0371">Homeobox</keyword>
<feature type="region of interest" description="Disordered" evidence="5">
    <location>
        <begin position="1"/>
        <end position="31"/>
    </location>
</feature>
<dbReference type="InterPro" id="IPR001356">
    <property type="entry name" value="HD"/>
</dbReference>
<dbReference type="Gene3D" id="1.10.10.60">
    <property type="entry name" value="Homeodomain-like"/>
    <property type="match status" value="1"/>
</dbReference>
<evidence type="ECO:0000313" key="7">
    <source>
        <dbReference type="EMBL" id="GMI32040.1"/>
    </source>
</evidence>
<dbReference type="GO" id="GO:0005634">
    <property type="term" value="C:nucleus"/>
    <property type="evidence" value="ECO:0007669"/>
    <property type="project" value="UniProtKB-SubCell"/>
</dbReference>
<dbReference type="GO" id="GO:0003677">
    <property type="term" value="F:DNA binding"/>
    <property type="evidence" value="ECO:0007669"/>
    <property type="project" value="UniProtKB-UniRule"/>
</dbReference>
<dbReference type="InterPro" id="IPR009057">
    <property type="entry name" value="Homeodomain-like_sf"/>
</dbReference>
<keyword evidence="8" id="KW-1185">Reference proteome</keyword>
<evidence type="ECO:0000256" key="1">
    <source>
        <dbReference type="ARBA" id="ARBA00023125"/>
    </source>
</evidence>
<comment type="subcellular location">
    <subcellularLocation>
        <location evidence="4">Nucleus</location>
    </subcellularLocation>
</comment>
<dbReference type="CDD" id="cd00086">
    <property type="entry name" value="homeodomain"/>
    <property type="match status" value="1"/>
</dbReference>
<sequence>MSAVSSSPLFHPSPALSAKPNPTSSARSSSLPPSTVEYLKAWIMSPAHIAHPYPTDTEKADIMRMTGIEMKQLTNWFTNNRKRFWKPRITAMQESGTIPSIAAPFPASKQRPNSSPLSSSNPGRIEILSNLILPPSSSDVGVVVDFSSPSSSPSSSIVTPTSPSPMPISSLTNLDSPKAGVTSHQDVVDPSGVVTRYEIVNVYVLQPTVGNLPTIKDVTILSPKASSYVLYSSLSHRICYTFHENVSHDRKRVQSRRDAEVVRVKKKLLREYLRKGGGEIKGEGESRKIEGKESRGNKGTTRAKRANSEPTINLRRRPKTRNLTTRKSRTVSCSSNFEETYWSSVLQQEVSSMSGSGSVGHVGGMVLTSSDSDSTCSTEIDVEGEGGGTPERLEVGMGSIFRREDSVSHDDNKGEQTQWWNVSTPRAEIVEKGGWREVMGSTAVPWDRGEKELPTMEEAAVLFGFRKN</sequence>
<evidence type="ECO:0000259" key="6">
    <source>
        <dbReference type="PROSITE" id="PS50071"/>
    </source>
</evidence>
<reference evidence="8" key="1">
    <citation type="journal article" date="2023" name="Commun. Biol.">
        <title>Genome analysis of Parmales, the sister group of diatoms, reveals the evolutionary specialization of diatoms from phago-mixotrophs to photoautotrophs.</title>
        <authorList>
            <person name="Ban H."/>
            <person name="Sato S."/>
            <person name="Yoshikawa S."/>
            <person name="Yamada K."/>
            <person name="Nakamura Y."/>
            <person name="Ichinomiya M."/>
            <person name="Sato N."/>
            <person name="Blanc-Mathieu R."/>
            <person name="Endo H."/>
            <person name="Kuwata A."/>
            <person name="Ogata H."/>
        </authorList>
    </citation>
    <scope>NUCLEOTIDE SEQUENCE [LARGE SCALE GENOMIC DNA]</scope>
</reference>
<feature type="compositionally biased region" description="Low complexity" evidence="5">
    <location>
        <begin position="369"/>
        <end position="378"/>
    </location>
</feature>
<name>A0A9W7G402_9STRA</name>
<keyword evidence="3 4" id="KW-0539">Nucleus</keyword>
<feature type="DNA-binding region" description="Homeobox" evidence="4">
    <location>
        <begin position="24"/>
        <end position="88"/>
    </location>
</feature>
<dbReference type="GO" id="GO:0006355">
    <property type="term" value="P:regulation of DNA-templated transcription"/>
    <property type="evidence" value="ECO:0007669"/>
    <property type="project" value="InterPro"/>
</dbReference>
<gene>
    <name evidence="7" type="ORF">TrCOL_g12150</name>
</gene>
<comment type="caution">
    <text evidence="7">The sequence shown here is derived from an EMBL/GenBank/DDBJ whole genome shotgun (WGS) entry which is preliminary data.</text>
</comment>
<dbReference type="PANTHER" id="PTHR11850">
    <property type="entry name" value="HOMEOBOX PROTEIN TRANSCRIPTION FACTORS"/>
    <property type="match status" value="1"/>
</dbReference>
<evidence type="ECO:0000256" key="4">
    <source>
        <dbReference type="PROSITE-ProRule" id="PRU00108"/>
    </source>
</evidence>
<feature type="compositionally biased region" description="Low complexity" evidence="5">
    <location>
        <begin position="112"/>
        <end position="121"/>
    </location>
</feature>
<dbReference type="Proteomes" id="UP001165065">
    <property type="component" value="Unassembled WGS sequence"/>
</dbReference>
<evidence type="ECO:0000256" key="3">
    <source>
        <dbReference type="ARBA" id="ARBA00023242"/>
    </source>
</evidence>
<dbReference type="InterPro" id="IPR050224">
    <property type="entry name" value="TALE_homeobox"/>
</dbReference>
<dbReference type="AlphaFoldDB" id="A0A9W7G402"/>
<proteinExistence type="predicted"/>
<protein>
    <recommendedName>
        <fullName evidence="6">Homeobox domain-containing protein</fullName>
    </recommendedName>
</protein>
<feature type="region of interest" description="Disordered" evidence="5">
    <location>
        <begin position="279"/>
        <end position="328"/>
    </location>
</feature>